<dbReference type="OrthoDB" id="2081598at2"/>
<dbReference type="RefSeq" id="WP_012634482.1">
    <property type="nucleotide sequence ID" value="NC_011898.1"/>
</dbReference>
<proteinExistence type="predicted"/>
<reference evidence="3 4" key="1">
    <citation type="submission" date="2009-01" db="EMBL/GenBank/DDBJ databases">
        <title>Complete sequence of Clostridium cellulolyticum H10.</title>
        <authorList>
            <consortium name="US DOE Joint Genome Institute"/>
            <person name="Lucas S."/>
            <person name="Copeland A."/>
            <person name="Lapidus A."/>
            <person name="Glavina del Rio T."/>
            <person name="Dalin E."/>
            <person name="Tice H."/>
            <person name="Bruce D."/>
            <person name="Goodwin L."/>
            <person name="Pitluck S."/>
            <person name="Chertkov O."/>
            <person name="Saunders E."/>
            <person name="Brettin T."/>
            <person name="Detter J.C."/>
            <person name="Han C."/>
            <person name="Larimer F."/>
            <person name="Land M."/>
            <person name="Hauser L."/>
            <person name="Kyrpides N."/>
            <person name="Ivanova N."/>
            <person name="Zhou J."/>
            <person name="Richardson P."/>
        </authorList>
    </citation>
    <scope>NUCLEOTIDE SEQUENCE [LARGE SCALE GENOMIC DNA]</scope>
    <source>
        <strain evidence="4">ATCC 35319 / DSM 5812 / JCM 6584 / H10</strain>
    </source>
</reference>
<gene>
    <name evidence="3" type="ordered locus">Ccel_0027</name>
</gene>
<dbReference type="eggNOG" id="ENOG5032FYH">
    <property type="taxonomic scope" value="Bacteria"/>
</dbReference>
<accession>B8I3T8</accession>
<protein>
    <submittedName>
        <fullName evidence="3">Uncharacterized protein</fullName>
    </submittedName>
</protein>
<feature type="transmembrane region" description="Helical" evidence="2">
    <location>
        <begin position="47"/>
        <end position="70"/>
    </location>
</feature>
<evidence type="ECO:0000256" key="2">
    <source>
        <dbReference type="SAM" id="Phobius"/>
    </source>
</evidence>
<dbReference type="AlphaFoldDB" id="B8I3T8"/>
<dbReference type="STRING" id="394503.Ccel_0027"/>
<sequence>MNSNLFVSALLRFRNFSTLLIWTAIVNLVSGNGQVQNMIASQTADYSLVLAGAYGTGVLVYVAMVMQSMFSNNYKEEVKRKEKRKEINDLNRQCNRLSVQARNYGNPIQKQKLRKIMQDKNDIFNSQKRGDEYSYLKEKIVEQSLKLVISYTKLMMNYSIRSKELSEININQLMNKINANRRKISFMKDDRMLDDINNVIEMDEKAIQRVKDERNELERIHARLDYIESMLNMFKHQIISSIESEEMVEKLETAVNEATALDSVLQERRRNQISL</sequence>
<keyword evidence="2" id="KW-1133">Transmembrane helix</keyword>
<evidence type="ECO:0000313" key="4">
    <source>
        <dbReference type="Proteomes" id="UP000001349"/>
    </source>
</evidence>
<keyword evidence="4" id="KW-1185">Reference proteome</keyword>
<dbReference type="HOGENOM" id="CLU_1072420_0_0_9"/>
<dbReference type="Proteomes" id="UP000001349">
    <property type="component" value="Chromosome"/>
</dbReference>
<keyword evidence="1" id="KW-0175">Coiled coil</keyword>
<dbReference type="KEGG" id="cce:Ccel_0027"/>
<evidence type="ECO:0000256" key="1">
    <source>
        <dbReference type="SAM" id="Coils"/>
    </source>
</evidence>
<feature type="coiled-coil region" evidence="1">
    <location>
        <begin position="170"/>
        <end position="220"/>
    </location>
</feature>
<keyword evidence="2" id="KW-0472">Membrane</keyword>
<feature type="coiled-coil region" evidence="1">
    <location>
        <begin position="73"/>
        <end position="100"/>
    </location>
</feature>
<evidence type="ECO:0000313" key="3">
    <source>
        <dbReference type="EMBL" id="ACL74415.1"/>
    </source>
</evidence>
<name>B8I3T8_RUMCH</name>
<dbReference type="EMBL" id="CP001348">
    <property type="protein sequence ID" value="ACL74415.1"/>
    <property type="molecule type" value="Genomic_DNA"/>
</dbReference>
<organism evidence="3 4">
    <name type="scientific">Ruminiclostridium cellulolyticum (strain ATCC 35319 / DSM 5812 / JCM 6584 / H10)</name>
    <name type="common">Clostridium cellulolyticum</name>
    <dbReference type="NCBI Taxonomy" id="394503"/>
    <lineage>
        <taxon>Bacteria</taxon>
        <taxon>Bacillati</taxon>
        <taxon>Bacillota</taxon>
        <taxon>Clostridia</taxon>
        <taxon>Eubacteriales</taxon>
        <taxon>Oscillospiraceae</taxon>
        <taxon>Ruminiclostridium</taxon>
    </lineage>
</organism>
<keyword evidence="2" id="KW-0812">Transmembrane</keyword>